<name>A0ABP8CQJ4_9FLAO</name>
<protein>
    <submittedName>
        <fullName evidence="1">Uncharacterized protein</fullName>
    </submittedName>
</protein>
<accession>A0ABP8CQJ4</accession>
<gene>
    <name evidence="1" type="ORF">GCM10022292_11380</name>
</gene>
<evidence type="ECO:0000313" key="1">
    <source>
        <dbReference type="EMBL" id="GAA4242176.1"/>
    </source>
</evidence>
<reference evidence="2" key="1">
    <citation type="journal article" date="2019" name="Int. J. Syst. Evol. Microbiol.">
        <title>The Global Catalogue of Microorganisms (GCM) 10K type strain sequencing project: providing services to taxonomists for standard genome sequencing and annotation.</title>
        <authorList>
            <consortium name="The Broad Institute Genomics Platform"/>
            <consortium name="The Broad Institute Genome Sequencing Center for Infectious Disease"/>
            <person name="Wu L."/>
            <person name="Ma J."/>
        </authorList>
    </citation>
    <scope>NUCLEOTIDE SEQUENCE [LARGE SCALE GENOMIC DNA]</scope>
    <source>
        <strain evidence="2">JCM 17633</strain>
    </source>
</reference>
<keyword evidence="2" id="KW-1185">Reference proteome</keyword>
<dbReference type="EMBL" id="BAABCB010000011">
    <property type="protein sequence ID" value="GAA4242176.1"/>
    <property type="molecule type" value="Genomic_DNA"/>
</dbReference>
<comment type="caution">
    <text evidence="1">The sequence shown here is derived from an EMBL/GenBank/DDBJ whole genome shotgun (WGS) entry which is preliminary data.</text>
</comment>
<organism evidence="1 2">
    <name type="scientific">Winogradskyella damuponensis</name>
    <dbReference type="NCBI Taxonomy" id="943939"/>
    <lineage>
        <taxon>Bacteria</taxon>
        <taxon>Pseudomonadati</taxon>
        <taxon>Bacteroidota</taxon>
        <taxon>Flavobacteriia</taxon>
        <taxon>Flavobacteriales</taxon>
        <taxon>Flavobacteriaceae</taxon>
        <taxon>Winogradskyella</taxon>
    </lineage>
</organism>
<sequence length="187" mass="22265">MTKSIYLCLLVSLFLFSCNESEEEINLGNNFYYIPFQEIIFDVTIFGGNGIYQLENYEKIPVILPDIEKYEYNSDFIIVKQDFNIKQTSRLIQNMISMPGTYFTYDKRYIKLNENYFAKLDKSENSSIYYKKFTSELLDNTSSIQKMKKNKENYYIIEKKELKVNGPLTKSEFKEMKKNLEINLSFE</sequence>
<proteinExistence type="predicted"/>
<dbReference type="Proteomes" id="UP001501682">
    <property type="component" value="Unassembled WGS sequence"/>
</dbReference>
<evidence type="ECO:0000313" key="2">
    <source>
        <dbReference type="Proteomes" id="UP001501682"/>
    </source>
</evidence>
<dbReference type="PROSITE" id="PS51257">
    <property type="entry name" value="PROKAR_LIPOPROTEIN"/>
    <property type="match status" value="1"/>
</dbReference>